<evidence type="ECO:0000256" key="1">
    <source>
        <dbReference type="SAM" id="MobiDB-lite"/>
    </source>
</evidence>
<evidence type="ECO:0000313" key="3">
    <source>
        <dbReference type="EMBL" id="KAK7496624.1"/>
    </source>
</evidence>
<evidence type="ECO:0008006" key="5">
    <source>
        <dbReference type="Google" id="ProtNLM"/>
    </source>
</evidence>
<dbReference type="Proteomes" id="UP001519460">
    <property type="component" value="Unassembled WGS sequence"/>
</dbReference>
<keyword evidence="2" id="KW-0732">Signal</keyword>
<feature type="chain" id="PRO_5044852053" description="Apple domain-containing protein" evidence="2">
    <location>
        <begin position="19"/>
        <end position="135"/>
    </location>
</feature>
<keyword evidence="4" id="KW-1185">Reference proteome</keyword>
<gene>
    <name evidence="3" type="ORF">BaRGS_00012031</name>
</gene>
<feature type="compositionally biased region" description="Low complexity" evidence="1">
    <location>
        <begin position="110"/>
        <end position="129"/>
    </location>
</feature>
<comment type="caution">
    <text evidence="3">The sequence shown here is derived from an EMBL/GenBank/DDBJ whole genome shotgun (WGS) entry which is preliminary data.</text>
</comment>
<dbReference type="EMBL" id="JACVVK020000065">
    <property type="protein sequence ID" value="KAK7496624.1"/>
    <property type="molecule type" value="Genomic_DNA"/>
</dbReference>
<sequence length="135" mass="14448">MAAFRFVILFAVFAITEAGKITTDKFSRCPRGLEFHGQLLGVISGRSALDCVARCSQISGCLGVNVCPSAADKEIKCSLISDHHPDGCDNLTVASSPQCYFMQKPEPPEETTTATKTSEATTTEAEITELASKND</sequence>
<evidence type="ECO:0000313" key="4">
    <source>
        <dbReference type="Proteomes" id="UP001519460"/>
    </source>
</evidence>
<feature type="region of interest" description="Disordered" evidence="1">
    <location>
        <begin position="103"/>
        <end position="135"/>
    </location>
</feature>
<reference evidence="3 4" key="1">
    <citation type="journal article" date="2023" name="Sci. Data">
        <title>Genome assembly of the Korean intertidal mud-creeper Batillaria attramentaria.</title>
        <authorList>
            <person name="Patra A.K."/>
            <person name="Ho P.T."/>
            <person name="Jun S."/>
            <person name="Lee S.J."/>
            <person name="Kim Y."/>
            <person name="Won Y.J."/>
        </authorList>
    </citation>
    <scope>NUCLEOTIDE SEQUENCE [LARGE SCALE GENOMIC DNA]</scope>
    <source>
        <strain evidence="3">Wonlab-2016</strain>
    </source>
</reference>
<evidence type="ECO:0000256" key="2">
    <source>
        <dbReference type="SAM" id="SignalP"/>
    </source>
</evidence>
<accession>A0ABD0LB45</accession>
<dbReference type="AlphaFoldDB" id="A0ABD0LB45"/>
<proteinExistence type="predicted"/>
<protein>
    <recommendedName>
        <fullName evidence="5">Apple domain-containing protein</fullName>
    </recommendedName>
</protein>
<organism evidence="3 4">
    <name type="scientific">Batillaria attramentaria</name>
    <dbReference type="NCBI Taxonomy" id="370345"/>
    <lineage>
        <taxon>Eukaryota</taxon>
        <taxon>Metazoa</taxon>
        <taxon>Spiralia</taxon>
        <taxon>Lophotrochozoa</taxon>
        <taxon>Mollusca</taxon>
        <taxon>Gastropoda</taxon>
        <taxon>Caenogastropoda</taxon>
        <taxon>Sorbeoconcha</taxon>
        <taxon>Cerithioidea</taxon>
        <taxon>Batillariidae</taxon>
        <taxon>Batillaria</taxon>
    </lineage>
</organism>
<feature type="signal peptide" evidence="2">
    <location>
        <begin position="1"/>
        <end position="18"/>
    </location>
</feature>
<name>A0ABD0LB45_9CAEN</name>